<dbReference type="RefSeq" id="WP_255330653.1">
    <property type="nucleotide sequence ID" value="NZ_JAKZEU010000005.1"/>
</dbReference>
<gene>
    <name evidence="3" type="ORF">MLD63_14595</name>
</gene>
<dbReference type="EMBL" id="JAKZEU010000005">
    <property type="protein sequence ID" value="MCQ0971649.1"/>
    <property type="molecule type" value="Genomic_DNA"/>
</dbReference>
<organism evidence="3 4">
    <name type="scientific">Paracoccus albicereus</name>
    <dbReference type="NCBI Taxonomy" id="2922394"/>
    <lineage>
        <taxon>Bacteria</taxon>
        <taxon>Pseudomonadati</taxon>
        <taxon>Pseudomonadota</taxon>
        <taxon>Alphaproteobacteria</taxon>
        <taxon>Rhodobacterales</taxon>
        <taxon>Paracoccaceae</taxon>
        <taxon>Paracoccus</taxon>
    </lineage>
</organism>
<sequence length="98" mass="10734">MAKTAEPVEDTLRLDKWLFFARFFKSRGLAAERIEGGGIRVNGQPCRKPGRSVRAGDHLTISARGQVRALEILSLGTRRGPAPEAQALYRDLTVTAEG</sequence>
<proteinExistence type="predicted"/>
<name>A0ABT1MU44_9RHOB</name>
<evidence type="ECO:0000256" key="1">
    <source>
        <dbReference type="PROSITE-ProRule" id="PRU00182"/>
    </source>
</evidence>
<dbReference type="Pfam" id="PF01479">
    <property type="entry name" value="S4"/>
    <property type="match status" value="1"/>
</dbReference>
<comment type="caution">
    <text evidence="3">The sequence shown here is derived from an EMBL/GenBank/DDBJ whole genome shotgun (WGS) entry which is preliminary data.</text>
</comment>
<dbReference type="CDD" id="cd00165">
    <property type="entry name" value="S4"/>
    <property type="match status" value="1"/>
</dbReference>
<keyword evidence="4" id="KW-1185">Reference proteome</keyword>
<dbReference type="SUPFAM" id="SSF55174">
    <property type="entry name" value="Alpha-L RNA-binding motif"/>
    <property type="match status" value="1"/>
</dbReference>
<dbReference type="InterPro" id="IPR036986">
    <property type="entry name" value="S4_RNA-bd_sf"/>
</dbReference>
<evidence type="ECO:0000259" key="2">
    <source>
        <dbReference type="SMART" id="SM00363"/>
    </source>
</evidence>
<dbReference type="Proteomes" id="UP001203945">
    <property type="component" value="Unassembled WGS sequence"/>
</dbReference>
<keyword evidence="1" id="KW-0694">RNA-binding</keyword>
<accession>A0ABT1MU44</accession>
<dbReference type="InterPro" id="IPR002942">
    <property type="entry name" value="S4_RNA-bd"/>
</dbReference>
<feature type="domain" description="RNA-binding S4" evidence="2">
    <location>
        <begin position="12"/>
        <end position="76"/>
    </location>
</feature>
<dbReference type="Gene3D" id="3.10.290.10">
    <property type="entry name" value="RNA-binding S4 domain"/>
    <property type="match status" value="1"/>
</dbReference>
<dbReference type="SMART" id="SM00363">
    <property type="entry name" value="S4"/>
    <property type="match status" value="1"/>
</dbReference>
<evidence type="ECO:0000313" key="4">
    <source>
        <dbReference type="Proteomes" id="UP001203945"/>
    </source>
</evidence>
<dbReference type="PROSITE" id="PS50889">
    <property type="entry name" value="S4"/>
    <property type="match status" value="1"/>
</dbReference>
<protein>
    <submittedName>
        <fullName evidence="3">RNA-binding S4 domain-containing protein</fullName>
    </submittedName>
</protein>
<evidence type="ECO:0000313" key="3">
    <source>
        <dbReference type="EMBL" id="MCQ0971649.1"/>
    </source>
</evidence>
<reference evidence="3 4" key="1">
    <citation type="submission" date="2022-03" db="EMBL/GenBank/DDBJ databases">
        <authorList>
            <person name="He Y."/>
        </authorList>
    </citation>
    <scope>NUCLEOTIDE SEQUENCE [LARGE SCALE GENOMIC DNA]</scope>
    <source>
        <strain evidence="3 4">TK19116</strain>
    </source>
</reference>